<reference evidence="2 3" key="1">
    <citation type="journal article" date="2019" name="Int. J. Syst. Evol. Microbiol.">
        <title>The Global Catalogue of Microorganisms (GCM) 10K type strain sequencing project: providing services to taxonomists for standard genome sequencing and annotation.</title>
        <authorList>
            <consortium name="The Broad Institute Genomics Platform"/>
            <consortium name="The Broad Institute Genome Sequencing Center for Infectious Disease"/>
            <person name="Wu L."/>
            <person name="Ma J."/>
        </authorList>
    </citation>
    <scope>NUCLEOTIDE SEQUENCE [LARGE SCALE GENOMIC DNA]</scope>
    <source>
        <strain evidence="2 3">JCM 16378</strain>
    </source>
</reference>
<sequence>MLKARSQRSLERAAALVVKGSDYPYLHSALLRTTAAYVIEDAGYKENVIPSEAHVRVNCRGIPGGQKPRDFVADLRKRLKGRDIEVRVVAPEGVSEEEQLAMLDETWAGKPADLNTPLYKAIKQSSVQTYPGARFSPALFEAGTSLGPWRKKGIPGYGVYPYVISNEQLIGMHGNDERIFTESLEKGTEFMYRVFSRFKA</sequence>
<dbReference type="EMBL" id="BAAARN010000001">
    <property type="protein sequence ID" value="GAA2736365.1"/>
    <property type="molecule type" value="Genomic_DNA"/>
</dbReference>
<organism evidence="2 3">
    <name type="scientific">Pedococcus aerophilus</name>
    <dbReference type="NCBI Taxonomy" id="436356"/>
    <lineage>
        <taxon>Bacteria</taxon>
        <taxon>Bacillati</taxon>
        <taxon>Actinomycetota</taxon>
        <taxon>Actinomycetes</taxon>
        <taxon>Micrococcales</taxon>
        <taxon>Intrasporangiaceae</taxon>
        <taxon>Pedococcus</taxon>
    </lineage>
</organism>
<dbReference type="Pfam" id="PF07687">
    <property type="entry name" value="M20_dimer"/>
    <property type="match status" value="1"/>
</dbReference>
<evidence type="ECO:0000259" key="1">
    <source>
        <dbReference type="Pfam" id="PF07687"/>
    </source>
</evidence>
<evidence type="ECO:0000313" key="2">
    <source>
        <dbReference type="EMBL" id="GAA2736365.1"/>
    </source>
</evidence>
<proteinExistence type="predicted"/>
<keyword evidence="3" id="KW-1185">Reference proteome</keyword>
<dbReference type="InterPro" id="IPR011650">
    <property type="entry name" value="Peptidase_M20_dimer"/>
</dbReference>
<gene>
    <name evidence="2" type="ORF">GCM10009867_20890</name>
</gene>
<feature type="domain" description="Peptidase M20 dimerisation" evidence="1">
    <location>
        <begin position="30"/>
        <end position="82"/>
    </location>
</feature>
<comment type="caution">
    <text evidence="2">The sequence shown here is derived from an EMBL/GenBank/DDBJ whole genome shotgun (WGS) entry which is preliminary data.</text>
</comment>
<dbReference type="SUPFAM" id="SSF53187">
    <property type="entry name" value="Zn-dependent exopeptidases"/>
    <property type="match status" value="1"/>
</dbReference>
<dbReference type="Gene3D" id="1.10.150.900">
    <property type="match status" value="1"/>
</dbReference>
<accession>A0ABN3UNX2</accession>
<name>A0ABN3UNX2_9MICO</name>
<dbReference type="Proteomes" id="UP001501326">
    <property type="component" value="Unassembled WGS sequence"/>
</dbReference>
<evidence type="ECO:0000313" key="3">
    <source>
        <dbReference type="Proteomes" id="UP001501326"/>
    </source>
</evidence>
<protein>
    <recommendedName>
        <fullName evidence="1">Peptidase M20 dimerisation domain-containing protein</fullName>
    </recommendedName>
</protein>